<dbReference type="InterPro" id="IPR013083">
    <property type="entry name" value="Znf_RING/FYVE/PHD"/>
</dbReference>
<dbReference type="PANTHER" id="PTHR10825:SF29">
    <property type="entry name" value="POLYCOMB GROUP RING FINGER PROTEIN 1"/>
    <property type="match status" value="1"/>
</dbReference>
<feature type="compositionally biased region" description="Basic and acidic residues" evidence="7">
    <location>
        <begin position="431"/>
        <end position="452"/>
    </location>
</feature>
<feature type="domain" description="RING-type" evidence="8">
    <location>
        <begin position="20"/>
        <end position="59"/>
    </location>
</feature>
<dbReference type="SUPFAM" id="SSF57850">
    <property type="entry name" value="RING/U-box"/>
    <property type="match status" value="1"/>
</dbReference>
<evidence type="ECO:0000313" key="9">
    <source>
        <dbReference type="EMBL" id="JAT35832.1"/>
    </source>
</evidence>
<dbReference type="GO" id="GO:0000122">
    <property type="term" value="P:negative regulation of transcription by RNA polymerase II"/>
    <property type="evidence" value="ECO:0007669"/>
    <property type="project" value="TreeGrafter"/>
</dbReference>
<dbReference type="AlphaFoldDB" id="A0A1B6MIV8"/>
<keyword evidence="2" id="KW-0479">Metal-binding</keyword>
<feature type="compositionally biased region" description="Basic and acidic residues" evidence="7">
    <location>
        <begin position="851"/>
        <end position="863"/>
    </location>
</feature>
<dbReference type="SMART" id="SM00184">
    <property type="entry name" value="RING"/>
    <property type="match status" value="1"/>
</dbReference>
<dbReference type="PANTHER" id="PTHR10825">
    <property type="entry name" value="RING FINGER DOMAIN-CONTAINING, POLYCOMB GROUP COMPONENT"/>
    <property type="match status" value="1"/>
</dbReference>
<dbReference type="InterPro" id="IPR032443">
    <property type="entry name" value="RAWUL"/>
</dbReference>
<evidence type="ECO:0000256" key="4">
    <source>
        <dbReference type="ARBA" id="ARBA00022833"/>
    </source>
</evidence>
<dbReference type="PROSITE" id="PS00518">
    <property type="entry name" value="ZF_RING_1"/>
    <property type="match status" value="1"/>
</dbReference>
<dbReference type="Gene3D" id="3.30.40.10">
    <property type="entry name" value="Zinc/RING finger domain, C3HC4 (zinc finger)"/>
    <property type="match status" value="1"/>
</dbReference>
<evidence type="ECO:0000256" key="5">
    <source>
        <dbReference type="ARBA" id="ARBA00023242"/>
    </source>
</evidence>
<comment type="subcellular location">
    <subcellularLocation>
        <location evidence="1">Nucleus</location>
    </subcellularLocation>
</comment>
<evidence type="ECO:0000256" key="6">
    <source>
        <dbReference type="PROSITE-ProRule" id="PRU00175"/>
    </source>
</evidence>
<evidence type="ECO:0000256" key="2">
    <source>
        <dbReference type="ARBA" id="ARBA00022723"/>
    </source>
</evidence>
<feature type="compositionally biased region" description="Polar residues" evidence="7">
    <location>
        <begin position="741"/>
        <end position="767"/>
    </location>
</feature>
<proteinExistence type="predicted"/>
<dbReference type="EMBL" id="GEBQ01004145">
    <property type="protein sequence ID" value="JAT35832.1"/>
    <property type="molecule type" value="Transcribed_RNA"/>
</dbReference>
<dbReference type="PROSITE" id="PS50089">
    <property type="entry name" value="ZF_RING_2"/>
    <property type="match status" value="1"/>
</dbReference>
<dbReference type="GO" id="GO:0035102">
    <property type="term" value="C:PRC1 complex"/>
    <property type="evidence" value="ECO:0007669"/>
    <property type="project" value="TreeGrafter"/>
</dbReference>
<feature type="region of interest" description="Disordered" evidence="7">
    <location>
        <begin position="428"/>
        <end position="452"/>
    </location>
</feature>
<feature type="region of interest" description="Disordered" evidence="7">
    <location>
        <begin position="830"/>
        <end position="879"/>
    </location>
</feature>
<protein>
    <recommendedName>
        <fullName evidence="8">RING-type domain-containing protein</fullName>
    </recommendedName>
</protein>
<keyword evidence="5" id="KW-0539">Nucleus</keyword>
<sequence length="879" mass="97467">MMTSHPKAVKVTDVNPHLLCVLCGGYYVDATTIIECLHSFCKSCIVRYLETNKYCPICDVQVHKTKPLLNIRSDRNLQAIVYKLVPGLFQRELNCRKEFYKERSVIKPNDGGEIGQPSDDSPVYSPDESILIGVQYANPNTSEPKEHSKRYLRCPAALTIYHLQKLMRAKFDLIATQKVEFLHDGDSLPDYLSLMDLAYMYHWKRKHTVELEYRLLECQQKKIKLSHEENKPVSLRNDRNVVESEKRVKVEDLPDREVQLQISENGVMSVQSVDFNTSSVNDPVTSKVDSNSVVSESSLPVKNIQPETIEFMKSLEKTVKLDFDSSVTTSPTEDSHVLAVNNISSRTSKSTLSENVSNIPDSNITVDRRKEETIESKNKININHDKNYNSLNSVIPSVKALSTNTFVSIQKAYPGVVKEATTVSNVSKPNKFRDSSADSKEYETAVKQPPEKQDLRPANTFKYKHLKSPIKPWSPTISRSSIMAMKQAQLANQEKGESSGKIQSNKAPKFFKMRNVPRFLGNPASGVKPMYQVLPGSELTIQTPQTSSAQSPKPSNEITFMKIDPKTLNPIPVTSSAKSSSPSNKLSSSFVCNQQKTAESYMLNCRTSIRNPVNKSGNFPSKTSNQIRSSLTTNPFILPSPHSPHMMYSSFPRPFSPIDSPGGRLPSDNQIFRAMSMLCSPSGAFHPSLPPSISMLLNPHHPHHRSSQNEKLNLKYAPSDFQKTTPQTTPSVQRIPPSGPASKQPTPACHSSSAPEDSNGLITNSQDHSSKKHVGKAHINPKTEGHTSSACDNNKNDSVTSPSKCNVSLQRLLNKNSVPLSNGLSVSLSSCQGDGNSKTSNTRSVDVTNAFHKDTVEQSKKEQQTAIGFSKINTSSSSN</sequence>
<dbReference type="InterPro" id="IPR001841">
    <property type="entry name" value="Znf_RING"/>
</dbReference>
<name>A0A1B6MIV8_9HEMI</name>
<feature type="region of interest" description="Disordered" evidence="7">
    <location>
        <begin position="487"/>
        <end position="507"/>
    </location>
</feature>
<feature type="region of interest" description="Disordered" evidence="7">
    <location>
        <begin position="720"/>
        <end position="803"/>
    </location>
</feature>
<feature type="compositionally biased region" description="Polar residues" evidence="7">
    <location>
        <begin position="830"/>
        <end position="847"/>
    </location>
</feature>
<gene>
    <name evidence="9" type="ORF">g.12388</name>
</gene>
<dbReference type="Pfam" id="PF16207">
    <property type="entry name" value="RAWUL"/>
    <property type="match status" value="1"/>
</dbReference>
<evidence type="ECO:0000256" key="3">
    <source>
        <dbReference type="ARBA" id="ARBA00022771"/>
    </source>
</evidence>
<evidence type="ECO:0000256" key="7">
    <source>
        <dbReference type="SAM" id="MobiDB-lite"/>
    </source>
</evidence>
<feature type="compositionally biased region" description="Polar residues" evidence="7">
    <location>
        <begin position="864"/>
        <end position="879"/>
    </location>
</feature>
<dbReference type="GO" id="GO:1990841">
    <property type="term" value="F:promoter-specific chromatin binding"/>
    <property type="evidence" value="ECO:0007669"/>
    <property type="project" value="TreeGrafter"/>
</dbReference>
<keyword evidence="4" id="KW-0862">Zinc</keyword>
<dbReference type="FunFam" id="3.30.40.10:FF:000122">
    <property type="entry name" value="polycomb group RING finger protein 1"/>
    <property type="match status" value="1"/>
</dbReference>
<evidence type="ECO:0000259" key="8">
    <source>
        <dbReference type="PROSITE" id="PS50089"/>
    </source>
</evidence>
<organism evidence="9">
    <name type="scientific">Graphocephala atropunctata</name>
    <dbReference type="NCBI Taxonomy" id="36148"/>
    <lineage>
        <taxon>Eukaryota</taxon>
        <taxon>Metazoa</taxon>
        <taxon>Ecdysozoa</taxon>
        <taxon>Arthropoda</taxon>
        <taxon>Hexapoda</taxon>
        <taxon>Insecta</taxon>
        <taxon>Pterygota</taxon>
        <taxon>Neoptera</taxon>
        <taxon>Paraneoptera</taxon>
        <taxon>Hemiptera</taxon>
        <taxon>Auchenorrhyncha</taxon>
        <taxon>Membracoidea</taxon>
        <taxon>Cicadellidae</taxon>
        <taxon>Cicadellinae</taxon>
        <taxon>Cicadellini</taxon>
        <taxon>Graphocephala</taxon>
    </lineage>
</organism>
<dbReference type="GO" id="GO:0008270">
    <property type="term" value="F:zinc ion binding"/>
    <property type="evidence" value="ECO:0007669"/>
    <property type="project" value="UniProtKB-KW"/>
</dbReference>
<reference evidence="9" key="1">
    <citation type="submission" date="2015-11" db="EMBL/GenBank/DDBJ databases">
        <title>De novo transcriptome assembly of four potential Pierce s Disease insect vectors from Arizona vineyards.</title>
        <authorList>
            <person name="Tassone E.E."/>
        </authorList>
    </citation>
    <scope>NUCLEOTIDE SEQUENCE</scope>
</reference>
<evidence type="ECO:0000256" key="1">
    <source>
        <dbReference type="ARBA" id="ARBA00004123"/>
    </source>
</evidence>
<keyword evidence="3 6" id="KW-0863">Zinc-finger</keyword>
<feature type="compositionally biased region" description="Low complexity" evidence="7">
    <location>
        <begin position="575"/>
        <end position="588"/>
    </location>
</feature>
<accession>A0A1B6MIV8</accession>
<dbReference type="InterPro" id="IPR017907">
    <property type="entry name" value="Znf_RING_CS"/>
</dbReference>
<dbReference type="Pfam" id="PF13923">
    <property type="entry name" value="zf-C3HC4_2"/>
    <property type="match status" value="1"/>
</dbReference>
<feature type="region of interest" description="Disordered" evidence="7">
    <location>
        <begin position="562"/>
        <end position="588"/>
    </location>
</feature>
<dbReference type="Gene3D" id="3.10.20.90">
    <property type="entry name" value="Phosphatidylinositol 3-kinase Catalytic Subunit, Chain A, domain 1"/>
    <property type="match status" value="1"/>
</dbReference>
<feature type="compositionally biased region" description="Polar residues" evidence="7">
    <location>
        <begin position="721"/>
        <end position="732"/>
    </location>
</feature>
<feature type="compositionally biased region" description="Polar residues" evidence="7">
    <location>
        <begin position="786"/>
        <end position="803"/>
    </location>
</feature>